<dbReference type="Gene3D" id="1.10.10.10">
    <property type="entry name" value="Winged helix-like DNA-binding domain superfamily/Winged helix DNA-binding domain"/>
    <property type="match status" value="1"/>
</dbReference>
<dbReference type="GO" id="GO:0016301">
    <property type="term" value="F:kinase activity"/>
    <property type="evidence" value="ECO:0007669"/>
    <property type="project" value="UniProtKB-KW"/>
</dbReference>
<dbReference type="InterPro" id="IPR018490">
    <property type="entry name" value="cNMP-bd_dom_sf"/>
</dbReference>
<evidence type="ECO:0000313" key="7">
    <source>
        <dbReference type="Proteomes" id="UP000198816"/>
    </source>
</evidence>
<gene>
    <name evidence="6" type="ORF">SAMN05421783_13014</name>
</gene>
<dbReference type="InterPro" id="IPR036388">
    <property type="entry name" value="WH-like_DNA-bd_sf"/>
</dbReference>
<keyword evidence="6" id="KW-0808">Transferase</keyword>
<evidence type="ECO:0000259" key="5">
    <source>
        <dbReference type="PROSITE" id="PS50042"/>
    </source>
</evidence>
<dbReference type="Proteomes" id="UP000198816">
    <property type="component" value="Unassembled WGS sequence"/>
</dbReference>
<dbReference type="EMBL" id="FNNZ01000030">
    <property type="protein sequence ID" value="SDX49007.1"/>
    <property type="molecule type" value="Genomic_DNA"/>
</dbReference>
<dbReference type="CDD" id="cd00038">
    <property type="entry name" value="CAP_ED"/>
    <property type="match status" value="1"/>
</dbReference>
<evidence type="ECO:0000256" key="4">
    <source>
        <dbReference type="SAM" id="MobiDB-lite"/>
    </source>
</evidence>
<organism evidence="6 7">
    <name type="scientific">Thiocapsa roseopersicina</name>
    <dbReference type="NCBI Taxonomy" id="1058"/>
    <lineage>
        <taxon>Bacteria</taxon>
        <taxon>Pseudomonadati</taxon>
        <taxon>Pseudomonadota</taxon>
        <taxon>Gammaproteobacteria</taxon>
        <taxon>Chromatiales</taxon>
        <taxon>Chromatiaceae</taxon>
        <taxon>Thiocapsa</taxon>
    </lineage>
</organism>
<keyword evidence="2" id="KW-0238">DNA-binding</keyword>
<reference evidence="7" key="1">
    <citation type="submission" date="2016-10" db="EMBL/GenBank/DDBJ databases">
        <authorList>
            <person name="Varghese N."/>
            <person name="Submissions S."/>
        </authorList>
    </citation>
    <scope>NUCLEOTIDE SEQUENCE [LARGE SCALE GENOMIC DNA]</scope>
    <source>
        <strain evidence="7">DSM 217</strain>
    </source>
</reference>
<sequence>MGIRVPLLRVTTCDCEHCGLRRLALLKGARASDLARSTRCLRNGLSMRGSTIYSAGQRGAAVYTIRVGLVKLVSAVPGRGTRIVRLLGRGAALGLEVLGGSAYAHSAVALRTTNLCEIPISAIDELSDHNRDVTRGVMSKWNDEMTSADFSIALLGSGTVTERLAGLVRMITEICGDRTDAVELPSVADMASLVGASPEGVSRHMAELKRAGILTRLAPRIYRCDPAMFGGSAGASISRAENPLPSRPVNVDSTSLN</sequence>
<dbReference type="SUPFAM" id="SSF51206">
    <property type="entry name" value="cAMP-binding domain-like"/>
    <property type="match status" value="1"/>
</dbReference>
<evidence type="ECO:0000256" key="2">
    <source>
        <dbReference type="ARBA" id="ARBA00023125"/>
    </source>
</evidence>
<dbReference type="InterPro" id="IPR014710">
    <property type="entry name" value="RmlC-like_jellyroll"/>
</dbReference>
<dbReference type="Pfam" id="PF13545">
    <property type="entry name" value="HTH_Crp_2"/>
    <property type="match status" value="1"/>
</dbReference>
<dbReference type="STRING" id="1058.SAMN05421783_13014"/>
<dbReference type="RefSeq" id="WP_175534737.1">
    <property type="nucleotide sequence ID" value="NZ_FNNZ01000030.1"/>
</dbReference>
<accession>A0A1H3C4A7</accession>
<dbReference type="Pfam" id="PF00027">
    <property type="entry name" value="cNMP_binding"/>
    <property type="match status" value="1"/>
</dbReference>
<dbReference type="InterPro" id="IPR012318">
    <property type="entry name" value="HTH_CRP"/>
</dbReference>
<dbReference type="PROSITE" id="PS50042">
    <property type="entry name" value="CNMP_BINDING_3"/>
    <property type="match status" value="1"/>
</dbReference>
<keyword evidence="7" id="KW-1185">Reference proteome</keyword>
<evidence type="ECO:0000313" key="6">
    <source>
        <dbReference type="EMBL" id="SDX49007.1"/>
    </source>
</evidence>
<keyword evidence="1" id="KW-0805">Transcription regulation</keyword>
<dbReference type="AlphaFoldDB" id="A0A1H3C4A7"/>
<evidence type="ECO:0000256" key="3">
    <source>
        <dbReference type="ARBA" id="ARBA00023163"/>
    </source>
</evidence>
<evidence type="ECO:0000256" key="1">
    <source>
        <dbReference type="ARBA" id="ARBA00023015"/>
    </source>
</evidence>
<name>A0A1H3C4A7_THIRO</name>
<dbReference type="GO" id="GO:0003677">
    <property type="term" value="F:DNA binding"/>
    <property type="evidence" value="ECO:0007669"/>
    <property type="project" value="UniProtKB-KW"/>
</dbReference>
<dbReference type="Gene3D" id="2.60.120.10">
    <property type="entry name" value="Jelly Rolls"/>
    <property type="match status" value="1"/>
</dbReference>
<dbReference type="InterPro" id="IPR000595">
    <property type="entry name" value="cNMP-bd_dom"/>
</dbReference>
<proteinExistence type="predicted"/>
<dbReference type="InterPro" id="IPR036390">
    <property type="entry name" value="WH_DNA-bd_sf"/>
</dbReference>
<dbReference type="GO" id="GO:0006355">
    <property type="term" value="P:regulation of DNA-templated transcription"/>
    <property type="evidence" value="ECO:0007669"/>
    <property type="project" value="InterPro"/>
</dbReference>
<protein>
    <submittedName>
        <fullName evidence="6">cAMP-binding domain of CRP or a regulatory subunit of cAMP-dependent protein kinases</fullName>
    </submittedName>
</protein>
<feature type="region of interest" description="Disordered" evidence="4">
    <location>
        <begin position="236"/>
        <end position="257"/>
    </location>
</feature>
<dbReference type="SUPFAM" id="SSF46785">
    <property type="entry name" value="Winged helix' DNA-binding domain"/>
    <property type="match status" value="1"/>
</dbReference>
<feature type="domain" description="Cyclic nucleotide-binding" evidence="5">
    <location>
        <begin position="25"/>
        <end position="94"/>
    </location>
</feature>
<keyword evidence="6" id="KW-0418">Kinase</keyword>
<keyword evidence="3" id="KW-0804">Transcription</keyword>